<comment type="caution">
    <text evidence="2">The sequence shown here is derived from an EMBL/GenBank/DDBJ whole genome shotgun (WGS) entry which is preliminary data.</text>
</comment>
<gene>
    <name evidence="2" type="ORF">NHX12_022297</name>
</gene>
<sequence>MQFFREAFCRPCSARVTSPQEDMEYRMGNCIGNVRNQQSDTTEQLILWPSEPGPLDLLLYNTTTPTPPPPSVYGTGTGSRERTEQNTEASSLSLLPDIPVVSGVAEEEEGERNRGFGGFRGREEDQEDELEFPHDLLPSLDFSSDLNIWESSLG</sequence>
<proteinExistence type="predicted"/>
<organism evidence="2 3">
    <name type="scientific">Muraenolepis orangiensis</name>
    <name type="common">Patagonian moray cod</name>
    <dbReference type="NCBI Taxonomy" id="630683"/>
    <lineage>
        <taxon>Eukaryota</taxon>
        <taxon>Metazoa</taxon>
        <taxon>Chordata</taxon>
        <taxon>Craniata</taxon>
        <taxon>Vertebrata</taxon>
        <taxon>Euteleostomi</taxon>
        <taxon>Actinopterygii</taxon>
        <taxon>Neopterygii</taxon>
        <taxon>Teleostei</taxon>
        <taxon>Neoteleostei</taxon>
        <taxon>Acanthomorphata</taxon>
        <taxon>Zeiogadaria</taxon>
        <taxon>Gadariae</taxon>
        <taxon>Gadiformes</taxon>
        <taxon>Muraenolepidoidei</taxon>
        <taxon>Muraenolepididae</taxon>
        <taxon>Muraenolepis</taxon>
    </lineage>
</organism>
<accession>A0A9Q0ER87</accession>
<evidence type="ECO:0000313" key="2">
    <source>
        <dbReference type="EMBL" id="KAJ3610203.1"/>
    </source>
</evidence>
<name>A0A9Q0ER87_9TELE</name>
<evidence type="ECO:0000313" key="3">
    <source>
        <dbReference type="Proteomes" id="UP001148018"/>
    </source>
</evidence>
<feature type="region of interest" description="Disordered" evidence="1">
    <location>
        <begin position="57"/>
        <end position="137"/>
    </location>
</feature>
<keyword evidence="3" id="KW-1185">Reference proteome</keyword>
<dbReference type="EMBL" id="JANIIK010000038">
    <property type="protein sequence ID" value="KAJ3610203.1"/>
    <property type="molecule type" value="Genomic_DNA"/>
</dbReference>
<evidence type="ECO:0000256" key="1">
    <source>
        <dbReference type="SAM" id="MobiDB-lite"/>
    </source>
</evidence>
<protein>
    <submittedName>
        <fullName evidence="2">Uncharacterized protein</fullName>
    </submittedName>
</protein>
<reference evidence="2" key="1">
    <citation type="submission" date="2022-07" db="EMBL/GenBank/DDBJ databases">
        <title>Chromosome-level genome of Muraenolepis orangiensis.</title>
        <authorList>
            <person name="Kim J."/>
        </authorList>
    </citation>
    <scope>NUCLEOTIDE SEQUENCE</scope>
    <source>
        <strain evidence="2">KU_S4_2022</strain>
        <tissue evidence="2">Muscle</tissue>
    </source>
</reference>
<dbReference type="OrthoDB" id="10255048at2759"/>
<dbReference type="AlphaFoldDB" id="A0A9Q0ER87"/>
<dbReference type="Proteomes" id="UP001148018">
    <property type="component" value="Unassembled WGS sequence"/>
</dbReference>